<name>A0A820F8J2_9BILA</name>
<reference evidence="1" key="1">
    <citation type="submission" date="2021-02" db="EMBL/GenBank/DDBJ databases">
        <authorList>
            <person name="Nowell W R."/>
        </authorList>
    </citation>
    <scope>NUCLEOTIDE SEQUENCE</scope>
</reference>
<evidence type="ECO:0000313" key="1">
    <source>
        <dbReference type="EMBL" id="CAF4260464.1"/>
    </source>
</evidence>
<feature type="non-terminal residue" evidence="1">
    <location>
        <position position="24"/>
    </location>
</feature>
<proteinExistence type="predicted"/>
<protein>
    <submittedName>
        <fullName evidence="1">Uncharacterized protein</fullName>
    </submittedName>
</protein>
<gene>
    <name evidence="1" type="ORF">JBS370_LOCUS39053</name>
</gene>
<comment type="caution">
    <text evidence="1">The sequence shown here is derived from an EMBL/GenBank/DDBJ whole genome shotgun (WGS) entry which is preliminary data.</text>
</comment>
<evidence type="ECO:0000313" key="2">
    <source>
        <dbReference type="Proteomes" id="UP000663836"/>
    </source>
</evidence>
<dbReference type="EMBL" id="CAJOBD010024642">
    <property type="protein sequence ID" value="CAF4260464.1"/>
    <property type="molecule type" value="Genomic_DNA"/>
</dbReference>
<dbReference type="Proteomes" id="UP000663836">
    <property type="component" value="Unassembled WGS sequence"/>
</dbReference>
<dbReference type="AlphaFoldDB" id="A0A820F8J2"/>
<sequence>MVMHDIVRTQFNQTDDRLDCLIPM</sequence>
<accession>A0A820F8J2</accession>
<organism evidence="1 2">
    <name type="scientific">Rotaria sordida</name>
    <dbReference type="NCBI Taxonomy" id="392033"/>
    <lineage>
        <taxon>Eukaryota</taxon>
        <taxon>Metazoa</taxon>
        <taxon>Spiralia</taxon>
        <taxon>Gnathifera</taxon>
        <taxon>Rotifera</taxon>
        <taxon>Eurotatoria</taxon>
        <taxon>Bdelloidea</taxon>
        <taxon>Philodinida</taxon>
        <taxon>Philodinidae</taxon>
        <taxon>Rotaria</taxon>
    </lineage>
</organism>